<dbReference type="PANTHER" id="PTHR47429">
    <property type="entry name" value="PROTEIN TWIN LOV 1"/>
    <property type="match status" value="1"/>
</dbReference>
<name>A0A8J8PAV8_9EURY</name>
<sequence length="634" mass="70451">MGSLFQYVYTAGIHGRLYHGGDRCAPCAERPLVSTPTCLMTSIDPTDETVTPPVDHDPFVIHDDGEVVYANDRCLTLLRSSSPDEVIEKPILAFVQESYHDALADQFDQLADGDADALGLAIELDPLHGAAREIVVVTSPIEWNGTRKLQSTFLDVSEQLAAEPLIERAMNAAPVGITIADAQSEDEPLLYVSDEFVEMTGYSREAALGQNCRFLQGEGTREEPVAKMRAAIDAAEPVTVVLRNYRADGSMFWNRVTIRPITGKAGEVTHFLGYQEDVSEMKLYKHEKSIFEKHAEAAPHAMFITDRDGIIEYVNPAFERMTGYTAEEAIGNTPRLIKSQQQDAAFYEDLWSTITAGEVWEEELTNQTKAGEFYRVKQTIVPIENQYGEITHFTAIEHDISETEFTEQVLDVINRILRHNLRTSINVIDGYAEILEENLDEPVELAAAEAISERADALERLSEKTSYIRDLFENREEHQVVNLDAITRYINDCHHKYPAASIDLAVAVDETVEIKNGVLLQVAIEEAIENAVVHNDAAEPVVEIVIRQPDDSAELCIEIADDGPGIPKAEWDVITASQETPLRHASGLGLWLIYWGVTALGGTVELTQNDQQGSTLIFRVPIVRERVVGDGDTE</sequence>
<evidence type="ECO:0000259" key="7">
    <source>
        <dbReference type="PROSITE" id="PS50113"/>
    </source>
</evidence>
<accession>A0A8J8PAV8</accession>
<feature type="domain" description="PAC" evidence="7">
    <location>
        <begin position="236"/>
        <end position="290"/>
    </location>
</feature>
<dbReference type="InterPro" id="IPR004358">
    <property type="entry name" value="Sig_transdc_His_kin-like_C"/>
</dbReference>
<feature type="domain" description="PAS" evidence="6">
    <location>
        <begin position="287"/>
        <end position="333"/>
    </location>
</feature>
<dbReference type="PANTHER" id="PTHR47429:SF2">
    <property type="entry name" value="PROTEIN TWIN LOV 1"/>
    <property type="match status" value="1"/>
</dbReference>
<dbReference type="NCBIfam" id="TIGR00229">
    <property type="entry name" value="sensory_box"/>
    <property type="match status" value="2"/>
</dbReference>
<dbReference type="PROSITE" id="PS50113">
    <property type="entry name" value="PAC"/>
    <property type="match status" value="2"/>
</dbReference>
<evidence type="ECO:0000256" key="1">
    <source>
        <dbReference type="ARBA" id="ARBA00022553"/>
    </source>
</evidence>
<gene>
    <name evidence="8" type="ORF">EGH24_05545</name>
</gene>
<reference evidence="8" key="1">
    <citation type="submission" date="2019-02" db="EMBL/GenBank/DDBJ databases">
        <title>Halonotius sp. a new haloarchaeum isolated from saline soil.</title>
        <authorList>
            <person name="Duran-Viseras A."/>
            <person name="Sanchez-Porro C."/>
            <person name="Ventosa A."/>
        </authorList>
    </citation>
    <scope>NUCLEOTIDE SEQUENCE</scope>
    <source>
        <strain evidence="8">F15B</strain>
    </source>
</reference>
<protein>
    <submittedName>
        <fullName evidence="8">PAS domain S-box protein</fullName>
    </submittedName>
</protein>
<comment type="caution">
    <text evidence="8">The sequence shown here is derived from an EMBL/GenBank/DDBJ whole genome shotgun (WGS) entry which is preliminary data.</text>
</comment>
<dbReference type="PROSITE" id="PS50109">
    <property type="entry name" value="HIS_KIN"/>
    <property type="match status" value="1"/>
</dbReference>
<dbReference type="InterPro" id="IPR000700">
    <property type="entry name" value="PAS-assoc_C"/>
</dbReference>
<dbReference type="InterPro" id="IPR001610">
    <property type="entry name" value="PAC"/>
</dbReference>
<dbReference type="InterPro" id="IPR036890">
    <property type="entry name" value="HATPase_C_sf"/>
</dbReference>
<evidence type="ECO:0000256" key="4">
    <source>
        <dbReference type="ARBA" id="ARBA00022991"/>
    </source>
</evidence>
<keyword evidence="2" id="KW-0285">Flavoprotein</keyword>
<evidence type="ECO:0000256" key="2">
    <source>
        <dbReference type="ARBA" id="ARBA00022630"/>
    </source>
</evidence>
<dbReference type="Pfam" id="PF02518">
    <property type="entry name" value="HATPase_c"/>
    <property type="match status" value="1"/>
</dbReference>
<dbReference type="PRINTS" id="PR00344">
    <property type="entry name" value="BCTRLSENSOR"/>
</dbReference>
<dbReference type="SUPFAM" id="SSF55874">
    <property type="entry name" value="ATPase domain of HSP90 chaperone/DNA topoisomerase II/histidine kinase"/>
    <property type="match status" value="1"/>
</dbReference>
<dbReference type="GO" id="GO:0000155">
    <property type="term" value="F:phosphorelay sensor kinase activity"/>
    <property type="evidence" value="ECO:0007669"/>
    <property type="project" value="InterPro"/>
</dbReference>
<dbReference type="Gene3D" id="3.30.565.10">
    <property type="entry name" value="Histidine kinase-like ATPase, C-terminal domain"/>
    <property type="match status" value="1"/>
</dbReference>
<evidence type="ECO:0000313" key="9">
    <source>
        <dbReference type="Proteomes" id="UP000705823"/>
    </source>
</evidence>
<dbReference type="CDD" id="cd00075">
    <property type="entry name" value="HATPase"/>
    <property type="match status" value="1"/>
</dbReference>
<dbReference type="InterPro" id="IPR003594">
    <property type="entry name" value="HATPase_dom"/>
</dbReference>
<dbReference type="SMART" id="SM00387">
    <property type="entry name" value="HATPase_c"/>
    <property type="match status" value="1"/>
</dbReference>
<dbReference type="InterPro" id="IPR003661">
    <property type="entry name" value="HisK_dim/P_dom"/>
</dbReference>
<dbReference type="EMBL" id="RKLU01000002">
    <property type="protein sequence ID" value="TQQ82901.1"/>
    <property type="molecule type" value="Genomic_DNA"/>
</dbReference>
<dbReference type="InterPro" id="IPR035965">
    <property type="entry name" value="PAS-like_dom_sf"/>
</dbReference>
<dbReference type="SMART" id="SM00091">
    <property type="entry name" value="PAS"/>
    <property type="match status" value="3"/>
</dbReference>
<evidence type="ECO:0000256" key="3">
    <source>
        <dbReference type="ARBA" id="ARBA00022643"/>
    </source>
</evidence>
<proteinExistence type="predicted"/>
<keyword evidence="9" id="KW-1185">Reference proteome</keyword>
<dbReference type="Pfam" id="PF00989">
    <property type="entry name" value="PAS"/>
    <property type="match status" value="1"/>
</dbReference>
<dbReference type="PROSITE" id="PS50112">
    <property type="entry name" value="PAS"/>
    <property type="match status" value="2"/>
</dbReference>
<dbReference type="Pfam" id="PF13426">
    <property type="entry name" value="PAS_9"/>
    <property type="match status" value="2"/>
</dbReference>
<keyword evidence="1" id="KW-0597">Phosphoprotein</keyword>
<evidence type="ECO:0000313" key="8">
    <source>
        <dbReference type="EMBL" id="TQQ82901.1"/>
    </source>
</evidence>
<dbReference type="InterPro" id="IPR005467">
    <property type="entry name" value="His_kinase_dom"/>
</dbReference>
<dbReference type="InterPro" id="IPR013767">
    <property type="entry name" value="PAS_fold"/>
</dbReference>
<dbReference type="AlphaFoldDB" id="A0A8J8PAV8"/>
<dbReference type="Proteomes" id="UP000705823">
    <property type="component" value="Unassembled WGS sequence"/>
</dbReference>
<dbReference type="SUPFAM" id="SSF55785">
    <property type="entry name" value="PYP-like sensor domain (PAS domain)"/>
    <property type="match status" value="3"/>
</dbReference>
<dbReference type="InterPro" id="IPR000014">
    <property type="entry name" value="PAS"/>
</dbReference>
<feature type="domain" description="PAC" evidence="7">
    <location>
        <begin position="358"/>
        <end position="412"/>
    </location>
</feature>
<evidence type="ECO:0000259" key="5">
    <source>
        <dbReference type="PROSITE" id="PS50109"/>
    </source>
</evidence>
<dbReference type="CDD" id="cd00082">
    <property type="entry name" value="HisKA"/>
    <property type="match status" value="1"/>
</dbReference>
<keyword evidence="3" id="KW-0288">FMN</keyword>
<dbReference type="GO" id="GO:0006355">
    <property type="term" value="P:regulation of DNA-templated transcription"/>
    <property type="evidence" value="ECO:0007669"/>
    <property type="project" value="InterPro"/>
</dbReference>
<keyword evidence="4" id="KW-0157">Chromophore</keyword>
<feature type="domain" description="Histidine kinase" evidence="5">
    <location>
        <begin position="416"/>
        <end position="624"/>
    </location>
</feature>
<dbReference type="Gene3D" id="3.30.450.20">
    <property type="entry name" value="PAS domain"/>
    <property type="match status" value="3"/>
</dbReference>
<dbReference type="SMART" id="SM00086">
    <property type="entry name" value="PAC"/>
    <property type="match status" value="2"/>
</dbReference>
<dbReference type="CDD" id="cd00130">
    <property type="entry name" value="PAS"/>
    <property type="match status" value="3"/>
</dbReference>
<evidence type="ECO:0000259" key="6">
    <source>
        <dbReference type="PROSITE" id="PS50112"/>
    </source>
</evidence>
<feature type="domain" description="PAS" evidence="6">
    <location>
        <begin position="162"/>
        <end position="211"/>
    </location>
</feature>
<organism evidence="8 9">
    <name type="scientific">Halonotius terrestris</name>
    <dbReference type="NCBI Taxonomy" id="2487750"/>
    <lineage>
        <taxon>Archaea</taxon>
        <taxon>Methanobacteriati</taxon>
        <taxon>Methanobacteriota</taxon>
        <taxon>Stenosarchaea group</taxon>
        <taxon>Halobacteria</taxon>
        <taxon>Halobacteriales</taxon>
        <taxon>Haloferacaceae</taxon>
        <taxon>Halonotius</taxon>
    </lineage>
</organism>